<dbReference type="GO" id="GO:0006749">
    <property type="term" value="P:glutathione metabolic process"/>
    <property type="evidence" value="ECO:0007669"/>
    <property type="project" value="TreeGrafter"/>
</dbReference>
<dbReference type="SUPFAM" id="SSF47616">
    <property type="entry name" value="GST C-terminal domain-like"/>
    <property type="match status" value="1"/>
</dbReference>
<dbReference type="OrthoDB" id="414243at2759"/>
<evidence type="ECO:0000259" key="2">
    <source>
        <dbReference type="PROSITE" id="PS50404"/>
    </source>
</evidence>
<dbReference type="SUPFAM" id="SSF52833">
    <property type="entry name" value="Thioredoxin-like"/>
    <property type="match status" value="1"/>
</dbReference>
<dbReference type="RefSeq" id="XP_004348492.1">
    <property type="nucleotide sequence ID" value="XM_004348442.1"/>
</dbReference>
<feature type="region of interest" description="Disordered" evidence="1">
    <location>
        <begin position="37"/>
        <end position="84"/>
    </location>
</feature>
<dbReference type="STRING" id="1257118.L8H952"/>
<feature type="domain" description="GST C-terminal" evidence="3">
    <location>
        <begin position="172"/>
        <end position="306"/>
    </location>
</feature>
<feature type="compositionally biased region" description="Pro residues" evidence="1">
    <location>
        <begin position="48"/>
        <end position="60"/>
    </location>
</feature>
<dbReference type="Gene3D" id="3.40.30.10">
    <property type="entry name" value="Glutaredoxin"/>
    <property type="match status" value="1"/>
</dbReference>
<dbReference type="AlphaFoldDB" id="L8H952"/>
<keyword evidence="5" id="KW-1185">Reference proteome</keyword>
<evidence type="ECO:0000313" key="4">
    <source>
        <dbReference type="EMBL" id="ELR22034.1"/>
    </source>
</evidence>
<evidence type="ECO:0000313" key="5">
    <source>
        <dbReference type="Proteomes" id="UP000011083"/>
    </source>
</evidence>
<dbReference type="SFLD" id="SFLDS00019">
    <property type="entry name" value="Glutathione_Transferase_(cytos"/>
    <property type="match status" value="1"/>
</dbReference>
<dbReference type="InterPro" id="IPR036249">
    <property type="entry name" value="Thioredoxin-like_sf"/>
</dbReference>
<feature type="compositionally biased region" description="Low complexity" evidence="1">
    <location>
        <begin position="73"/>
        <end position="82"/>
    </location>
</feature>
<dbReference type="InterPro" id="IPR010987">
    <property type="entry name" value="Glutathione-S-Trfase_C-like"/>
</dbReference>
<name>L8H952_ACACF</name>
<dbReference type="PROSITE" id="PS50404">
    <property type="entry name" value="GST_NTER"/>
    <property type="match status" value="1"/>
</dbReference>
<dbReference type="InterPro" id="IPR040079">
    <property type="entry name" value="Glutathione_S-Trfase"/>
</dbReference>
<dbReference type="CDD" id="cd03192">
    <property type="entry name" value="GST_C_Sigma_like"/>
    <property type="match status" value="1"/>
</dbReference>
<reference evidence="4 5" key="1">
    <citation type="journal article" date="2013" name="Genome Biol.">
        <title>Genome of Acanthamoeba castellanii highlights extensive lateral gene transfer and early evolution of tyrosine kinase signaling.</title>
        <authorList>
            <person name="Clarke M."/>
            <person name="Lohan A.J."/>
            <person name="Liu B."/>
            <person name="Lagkouvardos I."/>
            <person name="Roy S."/>
            <person name="Zafar N."/>
            <person name="Bertelli C."/>
            <person name="Schilde C."/>
            <person name="Kianianmomeni A."/>
            <person name="Burglin T.R."/>
            <person name="Frech C."/>
            <person name="Turcotte B."/>
            <person name="Kopec K.O."/>
            <person name="Synnott J.M."/>
            <person name="Choo C."/>
            <person name="Paponov I."/>
            <person name="Finkler A."/>
            <person name="Soon Heng Tan C."/>
            <person name="Hutchins A.P."/>
            <person name="Weinmeier T."/>
            <person name="Rattei T."/>
            <person name="Chu J.S."/>
            <person name="Gimenez G."/>
            <person name="Irimia M."/>
            <person name="Rigden D.J."/>
            <person name="Fitzpatrick D.A."/>
            <person name="Lorenzo-Morales J."/>
            <person name="Bateman A."/>
            <person name="Chiu C.H."/>
            <person name="Tang P."/>
            <person name="Hegemann P."/>
            <person name="Fromm H."/>
            <person name="Raoult D."/>
            <person name="Greub G."/>
            <person name="Miranda-Saavedra D."/>
            <person name="Chen N."/>
            <person name="Nash P."/>
            <person name="Ginger M.L."/>
            <person name="Horn M."/>
            <person name="Schaap P."/>
            <person name="Caler L."/>
            <person name="Loftus B."/>
        </authorList>
    </citation>
    <scope>NUCLEOTIDE SEQUENCE [LARGE SCALE GENOMIC DNA]</scope>
    <source>
        <strain evidence="4 5">Neff</strain>
    </source>
</reference>
<dbReference type="Pfam" id="PF14497">
    <property type="entry name" value="GST_C_3"/>
    <property type="match status" value="1"/>
</dbReference>
<dbReference type="GO" id="GO:0004364">
    <property type="term" value="F:glutathione transferase activity"/>
    <property type="evidence" value="ECO:0007669"/>
    <property type="project" value="TreeGrafter"/>
</dbReference>
<dbReference type="GeneID" id="14922954"/>
<dbReference type="InterPro" id="IPR004046">
    <property type="entry name" value="GST_C"/>
</dbReference>
<feature type="domain" description="GST N-terminal" evidence="2">
    <location>
        <begin position="86"/>
        <end position="167"/>
    </location>
</feature>
<dbReference type="PANTHER" id="PTHR11571:SF263">
    <property type="entry name" value="GLUTATHIONE S-TRANSFERASE"/>
    <property type="match status" value="1"/>
</dbReference>
<gene>
    <name evidence="4" type="ORF">ACA1_157760</name>
</gene>
<dbReference type="CDD" id="cd03039">
    <property type="entry name" value="GST_N_Sigma_like"/>
    <property type="match status" value="1"/>
</dbReference>
<dbReference type="PROSITE" id="PS50405">
    <property type="entry name" value="GST_CTER"/>
    <property type="match status" value="1"/>
</dbReference>
<evidence type="ECO:0000256" key="1">
    <source>
        <dbReference type="SAM" id="MobiDB-lite"/>
    </source>
</evidence>
<dbReference type="VEuPathDB" id="AmoebaDB:ACA1_157760"/>
<proteinExistence type="predicted"/>
<sequence length="313" mass="34705">MKVTSSREGVAVVVTALASGAALGAFLASRYLRTAPAPAAGGRSRSRSPPPPGGHQPPLPDFVEAALHNSPTSSSSSSSSSSTDEGWRLFYWPGMPGRGEFMRLLFEATGTAYEDVFAEKTWREVAPLNYAPGKPFFAFPAIAHGDFFLSQTPVIIRYMAKRLSGGELYPRHERDRYQAEMLLAGVVDLVAEGHDAWHAIDKNGGYLQQKEETEPFVQYYKTKRLPKWLAFFEAALQRNYDGRAFFIGQELSYVDLCVFHVLDGIAFQCPEEWAASQVPLLKAFHERIASLPAIARYLKSDRRFPFSGTGPIF</sequence>
<dbReference type="OMA" id="LWVHQLQ"/>
<dbReference type="Pfam" id="PF02798">
    <property type="entry name" value="GST_N"/>
    <property type="match status" value="1"/>
</dbReference>
<dbReference type="KEGG" id="acan:ACA1_157760"/>
<dbReference type="PANTHER" id="PTHR11571">
    <property type="entry name" value="GLUTATHIONE S-TRANSFERASE"/>
    <property type="match status" value="1"/>
</dbReference>
<organism evidence="4 5">
    <name type="scientific">Acanthamoeba castellanii (strain ATCC 30010 / Neff)</name>
    <dbReference type="NCBI Taxonomy" id="1257118"/>
    <lineage>
        <taxon>Eukaryota</taxon>
        <taxon>Amoebozoa</taxon>
        <taxon>Discosea</taxon>
        <taxon>Longamoebia</taxon>
        <taxon>Centramoebida</taxon>
        <taxon>Acanthamoebidae</taxon>
        <taxon>Acanthamoeba</taxon>
    </lineage>
</organism>
<keyword evidence="4" id="KW-0808">Transferase</keyword>
<dbReference type="InterPro" id="IPR050213">
    <property type="entry name" value="GST_superfamily"/>
</dbReference>
<dbReference type="Gene3D" id="1.20.1050.10">
    <property type="match status" value="1"/>
</dbReference>
<accession>L8H952</accession>
<dbReference type="EMBL" id="KB007890">
    <property type="protein sequence ID" value="ELR22034.1"/>
    <property type="molecule type" value="Genomic_DNA"/>
</dbReference>
<evidence type="ECO:0000259" key="3">
    <source>
        <dbReference type="PROSITE" id="PS50405"/>
    </source>
</evidence>
<dbReference type="InterPro" id="IPR036282">
    <property type="entry name" value="Glutathione-S-Trfase_C_sf"/>
</dbReference>
<dbReference type="InterPro" id="IPR004045">
    <property type="entry name" value="Glutathione_S-Trfase_N"/>
</dbReference>
<dbReference type="Proteomes" id="UP000011083">
    <property type="component" value="Unassembled WGS sequence"/>
</dbReference>
<protein>
    <submittedName>
        <fullName evidence="4">Glutathione Stransferase, C-terminal domain containing protein</fullName>
    </submittedName>
</protein>